<dbReference type="Gene3D" id="3.20.20.370">
    <property type="entry name" value="Glycoside hydrolase/deacetylase"/>
    <property type="match status" value="1"/>
</dbReference>
<dbReference type="EMBL" id="CP036261">
    <property type="protein sequence ID" value="QDS87889.1"/>
    <property type="molecule type" value="Genomic_DNA"/>
</dbReference>
<dbReference type="AlphaFoldDB" id="A0A517LZ55"/>
<dbReference type="KEGG" id="ruv:EC9_20720"/>
<dbReference type="RefSeq" id="WP_145344579.1">
    <property type="nucleotide sequence ID" value="NZ_CP036261.1"/>
</dbReference>
<dbReference type="GO" id="GO:0005975">
    <property type="term" value="P:carbohydrate metabolic process"/>
    <property type="evidence" value="ECO:0007669"/>
    <property type="project" value="InterPro"/>
</dbReference>
<accession>A0A517LZ55</accession>
<gene>
    <name evidence="1" type="ORF">EC9_20720</name>
</gene>
<name>A0A517LZ55_9BACT</name>
<dbReference type="SUPFAM" id="SSF88713">
    <property type="entry name" value="Glycoside hydrolase/deacetylase"/>
    <property type="match status" value="1"/>
</dbReference>
<keyword evidence="2" id="KW-1185">Reference proteome</keyword>
<evidence type="ECO:0000313" key="1">
    <source>
        <dbReference type="EMBL" id="QDS87889.1"/>
    </source>
</evidence>
<proteinExistence type="predicted"/>
<dbReference type="Proteomes" id="UP000319557">
    <property type="component" value="Chromosome"/>
</dbReference>
<evidence type="ECO:0008006" key="3">
    <source>
        <dbReference type="Google" id="ProtNLM"/>
    </source>
</evidence>
<sequence>MDDANQPAIPFRFAFDGPLGRVLQQHAVADIAAARLSWKFKAYYRLRPWIPIALRQQLQRGRNRSLDAPADWYLPTRFIHDWRQAVVQTLASTPNQRTLHPWPDGFRVGTVLTHDVETRVGAKLAPALASLEEEYGFRSAWNFVPYKYKIDAGLLDDLRGRGHEIGVHGYNHDGRLFESQRTFEWRKQRINQAIEDFQSTGFRAPMVHRNLDWLQGLNVDYDASCFDVDPFQAMPGGIGSPWPFIAGKFVELPYTLPQDHTLLIALGENSPQVWIDKMQHLREIAGMAMLITHPDYLDTAARLNVYRQFLEYLREQTDLWHALPRDVAAWWRQRDQSSISSSGDSIDGPAADRGRVVAIDELFAASGCPTH</sequence>
<reference evidence="1 2" key="1">
    <citation type="submission" date="2019-02" db="EMBL/GenBank/DDBJ databases">
        <title>Deep-cultivation of Planctomycetes and their phenomic and genomic characterization uncovers novel biology.</title>
        <authorList>
            <person name="Wiegand S."/>
            <person name="Jogler M."/>
            <person name="Boedeker C."/>
            <person name="Pinto D."/>
            <person name="Vollmers J."/>
            <person name="Rivas-Marin E."/>
            <person name="Kohn T."/>
            <person name="Peeters S.H."/>
            <person name="Heuer A."/>
            <person name="Rast P."/>
            <person name="Oberbeckmann S."/>
            <person name="Bunk B."/>
            <person name="Jeske O."/>
            <person name="Meyerdierks A."/>
            <person name="Storesund J.E."/>
            <person name="Kallscheuer N."/>
            <person name="Luecker S."/>
            <person name="Lage O.M."/>
            <person name="Pohl T."/>
            <person name="Merkel B.J."/>
            <person name="Hornburger P."/>
            <person name="Mueller R.-W."/>
            <person name="Bruemmer F."/>
            <person name="Labrenz M."/>
            <person name="Spormann A.M."/>
            <person name="Op den Camp H."/>
            <person name="Overmann J."/>
            <person name="Amann R."/>
            <person name="Jetten M.S.M."/>
            <person name="Mascher T."/>
            <person name="Medema M.H."/>
            <person name="Devos D.P."/>
            <person name="Kaster A.-K."/>
            <person name="Ovreas L."/>
            <person name="Rohde M."/>
            <person name="Galperin M.Y."/>
            <person name="Jogler C."/>
        </authorList>
    </citation>
    <scope>NUCLEOTIDE SEQUENCE [LARGE SCALE GENOMIC DNA]</scope>
    <source>
        <strain evidence="1 2">EC9</strain>
    </source>
</reference>
<dbReference type="OrthoDB" id="9806342at2"/>
<protein>
    <recommendedName>
        <fullName evidence="3">Polysaccharide deacetylase</fullName>
    </recommendedName>
</protein>
<dbReference type="InterPro" id="IPR011330">
    <property type="entry name" value="Glyco_hydro/deAcase_b/a-brl"/>
</dbReference>
<evidence type="ECO:0000313" key="2">
    <source>
        <dbReference type="Proteomes" id="UP000319557"/>
    </source>
</evidence>
<organism evidence="1 2">
    <name type="scientific">Rosistilla ulvae</name>
    <dbReference type="NCBI Taxonomy" id="1930277"/>
    <lineage>
        <taxon>Bacteria</taxon>
        <taxon>Pseudomonadati</taxon>
        <taxon>Planctomycetota</taxon>
        <taxon>Planctomycetia</taxon>
        <taxon>Pirellulales</taxon>
        <taxon>Pirellulaceae</taxon>
        <taxon>Rosistilla</taxon>
    </lineage>
</organism>